<evidence type="ECO:0000256" key="4">
    <source>
        <dbReference type="ARBA" id="ARBA00023163"/>
    </source>
</evidence>
<comment type="function">
    <text evidence="5">May play the central regulatory role in sporulation. It may be an element of the effector pathway responsible for the activation of sporulation genes in response to nutritional stress. Spo0A may act in concert with spo0H (a sigma factor) to control the expression of some genes that are critical to the sporulation process.</text>
</comment>
<dbReference type="EMBL" id="JAPOHA010000004">
    <property type="protein sequence ID" value="MCY1713745.1"/>
    <property type="molecule type" value="Genomic_DNA"/>
</dbReference>
<dbReference type="InterPro" id="IPR001867">
    <property type="entry name" value="OmpR/PhoB-type_DNA-bd"/>
</dbReference>
<feature type="domain" description="OmpR/PhoB-type" evidence="9">
    <location>
        <begin position="131"/>
        <end position="230"/>
    </location>
</feature>
<dbReference type="Pfam" id="PF00486">
    <property type="entry name" value="Trans_reg_C"/>
    <property type="match status" value="1"/>
</dbReference>
<dbReference type="RefSeq" id="WP_268057765.1">
    <property type="nucleotide sequence ID" value="NZ_JAPOHA010000004.1"/>
</dbReference>
<dbReference type="PROSITE" id="PS50110">
    <property type="entry name" value="RESPONSE_REGULATORY"/>
    <property type="match status" value="1"/>
</dbReference>
<evidence type="ECO:0000256" key="3">
    <source>
        <dbReference type="ARBA" id="ARBA00023125"/>
    </source>
</evidence>
<evidence type="ECO:0000259" key="9">
    <source>
        <dbReference type="PROSITE" id="PS51755"/>
    </source>
</evidence>
<feature type="modified residue" description="4-aspartylphosphate" evidence="6">
    <location>
        <position position="55"/>
    </location>
</feature>
<evidence type="ECO:0000256" key="2">
    <source>
        <dbReference type="ARBA" id="ARBA00023015"/>
    </source>
</evidence>
<organism evidence="10 11">
    <name type="scientific">Caproiciproducens galactitolivorans</name>
    <dbReference type="NCBI Taxonomy" id="642589"/>
    <lineage>
        <taxon>Bacteria</taxon>
        <taxon>Bacillati</taxon>
        <taxon>Bacillota</taxon>
        <taxon>Clostridia</taxon>
        <taxon>Eubacteriales</taxon>
        <taxon>Acutalibacteraceae</taxon>
        <taxon>Caproiciproducens</taxon>
    </lineage>
</organism>
<accession>A0ABT4BSH6</accession>
<dbReference type="SMART" id="SM00862">
    <property type="entry name" value="Trans_reg_C"/>
    <property type="match status" value="1"/>
</dbReference>
<comment type="caution">
    <text evidence="10">The sequence shown here is derived from an EMBL/GenBank/DDBJ whole genome shotgun (WGS) entry which is preliminary data.</text>
</comment>
<keyword evidence="6" id="KW-0597">Phosphoprotein</keyword>
<gene>
    <name evidence="10" type="ORF">OUY18_05685</name>
</gene>
<dbReference type="InterPro" id="IPR036388">
    <property type="entry name" value="WH-like_DNA-bd_sf"/>
</dbReference>
<name>A0ABT4BSH6_9FIRM</name>
<dbReference type="PANTHER" id="PTHR48111:SF50">
    <property type="entry name" value="KDP OPERON TRANSCRIPTIONAL REGULATORY PROTEIN KDPE"/>
    <property type="match status" value="1"/>
</dbReference>
<evidence type="ECO:0000256" key="1">
    <source>
        <dbReference type="ARBA" id="ARBA00018672"/>
    </source>
</evidence>
<proteinExistence type="predicted"/>
<dbReference type="InterPro" id="IPR011006">
    <property type="entry name" value="CheY-like_superfamily"/>
</dbReference>
<dbReference type="SMART" id="SM00448">
    <property type="entry name" value="REC"/>
    <property type="match status" value="1"/>
</dbReference>
<keyword evidence="11" id="KW-1185">Reference proteome</keyword>
<dbReference type="Gene3D" id="3.40.50.2300">
    <property type="match status" value="1"/>
</dbReference>
<protein>
    <recommendedName>
        <fullName evidence="1">Stage 0 sporulation protein A homolog</fullName>
    </recommendedName>
</protein>
<feature type="domain" description="Response regulatory" evidence="8">
    <location>
        <begin position="6"/>
        <end position="119"/>
    </location>
</feature>
<evidence type="ECO:0000256" key="6">
    <source>
        <dbReference type="PROSITE-ProRule" id="PRU00169"/>
    </source>
</evidence>
<dbReference type="InterPro" id="IPR039420">
    <property type="entry name" value="WalR-like"/>
</dbReference>
<dbReference type="PANTHER" id="PTHR48111">
    <property type="entry name" value="REGULATOR OF RPOS"/>
    <property type="match status" value="1"/>
</dbReference>
<dbReference type="Proteomes" id="UP001082703">
    <property type="component" value="Unassembled WGS sequence"/>
</dbReference>
<evidence type="ECO:0000256" key="5">
    <source>
        <dbReference type="ARBA" id="ARBA00024867"/>
    </source>
</evidence>
<dbReference type="PROSITE" id="PS51755">
    <property type="entry name" value="OMPR_PHOB"/>
    <property type="match status" value="1"/>
</dbReference>
<evidence type="ECO:0000259" key="8">
    <source>
        <dbReference type="PROSITE" id="PS50110"/>
    </source>
</evidence>
<sequence length="231" mass="26299">MTGNELFLIVEDDRQILSFIGFSLKSKEYRSVQATTGKEAMNFLATLHPDIMILDLGLPDMDGLEIIRQARAVSDLPIIVVSARDQDHEKIEALDAGADDYLTKPFSINELLARIRVILRRLHKKDEAPAQSDFKIGELEVHLDKHQVLLSGKEIHFTPMEFNVLALLVQNAGKVLTHTFIIRQVWGSYLESDNQSLRVFMANIRRKLQEDPAKPRYILTEIGVGYRFADE</sequence>
<reference evidence="10 11" key="1">
    <citation type="submission" date="2022-11" db="EMBL/GenBank/DDBJ databases">
        <authorList>
            <person name="Caiyu Z."/>
        </authorList>
    </citation>
    <scope>NUCLEOTIDE SEQUENCE [LARGE SCALE GENOMIC DNA]</scope>
    <source>
        <strain evidence="10 11">YR-4</strain>
    </source>
</reference>
<dbReference type="Gene3D" id="1.10.10.10">
    <property type="entry name" value="Winged helix-like DNA-binding domain superfamily/Winged helix DNA-binding domain"/>
    <property type="match status" value="1"/>
</dbReference>
<dbReference type="InterPro" id="IPR001789">
    <property type="entry name" value="Sig_transdc_resp-reg_receiver"/>
</dbReference>
<keyword evidence="4" id="KW-0804">Transcription</keyword>
<evidence type="ECO:0000313" key="10">
    <source>
        <dbReference type="EMBL" id="MCY1713745.1"/>
    </source>
</evidence>
<dbReference type="SUPFAM" id="SSF52172">
    <property type="entry name" value="CheY-like"/>
    <property type="match status" value="1"/>
</dbReference>
<keyword evidence="2" id="KW-0805">Transcription regulation</keyword>
<evidence type="ECO:0000256" key="7">
    <source>
        <dbReference type="PROSITE-ProRule" id="PRU01091"/>
    </source>
</evidence>
<feature type="DNA-binding region" description="OmpR/PhoB-type" evidence="7">
    <location>
        <begin position="131"/>
        <end position="230"/>
    </location>
</feature>
<keyword evidence="3 7" id="KW-0238">DNA-binding</keyword>
<evidence type="ECO:0000313" key="11">
    <source>
        <dbReference type="Proteomes" id="UP001082703"/>
    </source>
</evidence>
<dbReference type="Gene3D" id="6.10.250.690">
    <property type="match status" value="1"/>
</dbReference>
<dbReference type="CDD" id="cd00383">
    <property type="entry name" value="trans_reg_C"/>
    <property type="match status" value="1"/>
</dbReference>
<dbReference type="Pfam" id="PF00072">
    <property type="entry name" value="Response_reg"/>
    <property type="match status" value="1"/>
</dbReference>